<name>A0A2Z4PPV5_9GAMM</name>
<dbReference type="Proteomes" id="UP000249898">
    <property type="component" value="Chromosome"/>
</dbReference>
<evidence type="ECO:0000313" key="1">
    <source>
        <dbReference type="EMBL" id="AWX99476.1"/>
    </source>
</evidence>
<dbReference type="SUPFAM" id="SSF46785">
    <property type="entry name" value="Winged helix' DNA-binding domain"/>
    <property type="match status" value="1"/>
</dbReference>
<proteinExistence type="predicted"/>
<dbReference type="OrthoDB" id="8453791at2"/>
<accession>A0A2Z4PPV5</accession>
<evidence type="ECO:0000313" key="2">
    <source>
        <dbReference type="Proteomes" id="UP000249898"/>
    </source>
</evidence>
<reference evidence="1 2" key="1">
    <citation type="submission" date="2016-06" db="EMBL/GenBank/DDBJ databases">
        <title>The sequenced genome of the ice-adhering bacterium Marinomonas primoryensis, from Antarctica.</title>
        <authorList>
            <person name="Graham L."/>
            <person name="Vance T.D.R."/>
            <person name="Davies P.L."/>
        </authorList>
    </citation>
    <scope>NUCLEOTIDE SEQUENCE [LARGE SCALE GENOMIC DNA]</scope>
    <source>
        <strain evidence="1 2">AceL</strain>
    </source>
</reference>
<protein>
    <submittedName>
        <fullName evidence="1">Uncharacterized protein</fullName>
    </submittedName>
</protein>
<dbReference type="AlphaFoldDB" id="A0A2Z4PPV5"/>
<dbReference type="InterPro" id="IPR036390">
    <property type="entry name" value="WH_DNA-bd_sf"/>
</dbReference>
<sequence>MLDRGDEQTDKAAALKKYLKVICLYFPGPVIYVVENTTSFNRKRLVEQRIAFIVPGKQLYLPFAATDLRDHFTATNKLPAAEPKQLGAIAQQIVLRQLYQRWDEALPAQQIAKQLAVSKMTVSRAHTELAACGLANIIAIGRQKQVRFIHHGPQLWEQALPYLRSPIKKQLWIDREDYETNQYSLGIEAGETALSTLGMMITPKHKVIAVNAKDWPGLKKLMHLKELPHGFGRSGESVAVELWRYDPALLSEHRAVDRLSLYLSLDEKYDDRLDIAKDELLKGLFKRQGDKQ</sequence>
<gene>
    <name evidence="1" type="ORF">A8139_05290</name>
</gene>
<dbReference type="EMBL" id="CP016181">
    <property type="protein sequence ID" value="AWX99476.1"/>
    <property type="molecule type" value="Genomic_DNA"/>
</dbReference>
<organism evidence="1 2">
    <name type="scientific">Marinomonas primoryensis</name>
    <dbReference type="NCBI Taxonomy" id="178399"/>
    <lineage>
        <taxon>Bacteria</taxon>
        <taxon>Pseudomonadati</taxon>
        <taxon>Pseudomonadota</taxon>
        <taxon>Gammaproteobacteria</taxon>
        <taxon>Oceanospirillales</taxon>
        <taxon>Oceanospirillaceae</taxon>
        <taxon>Marinomonas</taxon>
    </lineage>
</organism>